<feature type="compositionally biased region" description="Low complexity" evidence="1">
    <location>
        <begin position="53"/>
        <end position="72"/>
    </location>
</feature>
<dbReference type="Proteomes" id="UP001222027">
    <property type="component" value="Unassembled WGS sequence"/>
</dbReference>
<name>A0AAV8QH40_ENSVE</name>
<feature type="region of interest" description="Disordered" evidence="1">
    <location>
        <begin position="44"/>
        <end position="80"/>
    </location>
</feature>
<gene>
    <name evidence="2" type="ORF">OPV22_019511</name>
</gene>
<comment type="caution">
    <text evidence="2">The sequence shown here is derived from an EMBL/GenBank/DDBJ whole genome shotgun (WGS) entry which is preliminary data.</text>
</comment>
<protein>
    <submittedName>
        <fullName evidence="2">Uncharacterized protein</fullName>
    </submittedName>
</protein>
<accession>A0AAV8QH40</accession>
<proteinExistence type="predicted"/>
<feature type="region of interest" description="Disordered" evidence="1">
    <location>
        <begin position="1"/>
        <end position="25"/>
    </location>
</feature>
<evidence type="ECO:0000313" key="2">
    <source>
        <dbReference type="EMBL" id="KAJ8475784.1"/>
    </source>
</evidence>
<evidence type="ECO:0000313" key="3">
    <source>
        <dbReference type="Proteomes" id="UP001222027"/>
    </source>
</evidence>
<dbReference type="EMBL" id="JAQQAF010000006">
    <property type="protein sequence ID" value="KAJ8475784.1"/>
    <property type="molecule type" value="Genomic_DNA"/>
</dbReference>
<organism evidence="2 3">
    <name type="scientific">Ensete ventricosum</name>
    <name type="common">Abyssinian banana</name>
    <name type="synonym">Musa ensete</name>
    <dbReference type="NCBI Taxonomy" id="4639"/>
    <lineage>
        <taxon>Eukaryota</taxon>
        <taxon>Viridiplantae</taxon>
        <taxon>Streptophyta</taxon>
        <taxon>Embryophyta</taxon>
        <taxon>Tracheophyta</taxon>
        <taxon>Spermatophyta</taxon>
        <taxon>Magnoliopsida</taxon>
        <taxon>Liliopsida</taxon>
        <taxon>Zingiberales</taxon>
        <taxon>Musaceae</taxon>
        <taxon>Ensete</taxon>
    </lineage>
</organism>
<keyword evidence="3" id="KW-1185">Reference proteome</keyword>
<sequence>MFRCEEKFKPPFGTSPPVEPESGAGNRVTALYLPVPLPLFHPKPNPLPPPPIDLRSFSSSSSSSTTAAPSASGLREAAAEPLPPPNSLPLLIVFAGLLSAWAFFRALPADFRERWRGLRESSKGAEAKNLEFRCTLFGPQRREHHHPAEMAQDHKSTLVIELEYELAGNIEVQSQSQIFGTGKWQAYFMKQEKIWKKNSHRMYKYSH</sequence>
<dbReference type="AlphaFoldDB" id="A0AAV8QH40"/>
<evidence type="ECO:0000256" key="1">
    <source>
        <dbReference type="SAM" id="MobiDB-lite"/>
    </source>
</evidence>
<reference evidence="2 3" key="1">
    <citation type="submission" date="2022-12" db="EMBL/GenBank/DDBJ databases">
        <title>Chromosome-scale assembly of the Ensete ventricosum genome.</title>
        <authorList>
            <person name="Dussert Y."/>
            <person name="Stocks J."/>
            <person name="Wendawek A."/>
            <person name="Woldeyes F."/>
            <person name="Nichols R.A."/>
            <person name="Borrell J.S."/>
        </authorList>
    </citation>
    <scope>NUCLEOTIDE SEQUENCE [LARGE SCALE GENOMIC DNA]</scope>
    <source>
        <strain evidence="3">cv. Maze</strain>
        <tissue evidence="2">Seeds</tissue>
    </source>
</reference>